<dbReference type="AlphaFoldDB" id="A0A937D611"/>
<organism evidence="2 3">
    <name type="scientific">Ramlibacter aurantiacus</name>
    <dbReference type="NCBI Taxonomy" id="2801330"/>
    <lineage>
        <taxon>Bacteria</taxon>
        <taxon>Pseudomonadati</taxon>
        <taxon>Pseudomonadota</taxon>
        <taxon>Betaproteobacteria</taxon>
        <taxon>Burkholderiales</taxon>
        <taxon>Comamonadaceae</taxon>
        <taxon>Ramlibacter</taxon>
    </lineage>
</organism>
<sequence length="73" mass="7841">MSDKFRASDASEWNSHGSIGRGKVRKKLTARTLLKGHAVASDDESTMKLEALPTSAEVRAADSAAPSDNEPER</sequence>
<proteinExistence type="predicted"/>
<evidence type="ECO:0000256" key="1">
    <source>
        <dbReference type="SAM" id="MobiDB-lite"/>
    </source>
</evidence>
<protein>
    <submittedName>
        <fullName evidence="2">DUF2945 domain-containing protein</fullName>
    </submittedName>
</protein>
<feature type="region of interest" description="Disordered" evidence="1">
    <location>
        <begin position="52"/>
        <end position="73"/>
    </location>
</feature>
<accession>A0A937D611</accession>
<keyword evidence="3" id="KW-1185">Reference proteome</keyword>
<evidence type="ECO:0000313" key="2">
    <source>
        <dbReference type="EMBL" id="MBL0423260.1"/>
    </source>
</evidence>
<dbReference type="EMBL" id="JAEQNA010000013">
    <property type="protein sequence ID" value="MBL0423260.1"/>
    <property type="molecule type" value="Genomic_DNA"/>
</dbReference>
<feature type="region of interest" description="Disordered" evidence="1">
    <location>
        <begin position="1"/>
        <end position="25"/>
    </location>
</feature>
<evidence type="ECO:0000313" key="3">
    <source>
        <dbReference type="Proteomes" id="UP000613011"/>
    </source>
</evidence>
<dbReference type="Proteomes" id="UP000613011">
    <property type="component" value="Unassembled WGS sequence"/>
</dbReference>
<gene>
    <name evidence="2" type="ORF">JI739_23190</name>
</gene>
<dbReference type="RefSeq" id="WP_201686399.1">
    <property type="nucleotide sequence ID" value="NZ_JAEQNA010000013.1"/>
</dbReference>
<name>A0A937D611_9BURK</name>
<comment type="caution">
    <text evidence="2">The sequence shown here is derived from an EMBL/GenBank/DDBJ whole genome shotgun (WGS) entry which is preliminary data.</text>
</comment>
<reference evidence="2" key="1">
    <citation type="submission" date="2021-01" db="EMBL/GenBank/DDBJ databases">
        <title>Ramlibacter sp. strain AW1 16S ribosomal RNA gene Genome sequencing and assembly.</title>
        <authorList>
            <person name="Kang M."/>
        </authorList>
    </citation>
    <scope>NUCLEOTIDE SEQUENCE</scope>
    <source>
        <strain evidence="2">AW1</strain>
    </source>
</reference>